<dbReference type="Gene3D" id="1.25.40.120">
    <property type="entry name" value="Protein prenylyltransferase"/>
    <property type="match status" value="1"/>
</dbReference>
<feature type="chain" id="PRO_5022916249" evidence="1">
    <location>
        <begin position="30"/>
        <end position="92"/>
    </location>
</feature>
<dbReference type="EMBL" id="SMMG02000003">
    <property type="protein sequence ID" value="KAA3480238.1"/>
    <property type="molecule type" value="Genomic_DNA"/>
</dbReference>
<feature type="signal peptide" evidence="1">
    <location>
        <begin position="1"/>
        <end position="29"/>
    </location>
</feature>
<evidence type="ECO:0000256" key="1">
    <source>
        <dbReference type="SAM" id="SignalP"/>
    </source>
</evidence>
<dbReference type="OrthoDB" id="272289at2759"/>
<accession>A0A5B6WGD0</accession>
<keyword evidence="3" id="KW-1185">Reference proteome</keyword>
<keyword evidence="2" id="KW-0808">Transferase</keyword>
<evidence type="ECO:0000313" key="3">
    <source>
        <dbReference type="Proteomes" id="UP000325315"/>
    </source>
</evidence>
<reference evidence="3" key="1">
    <citation type="journal article" date="2019" name="Plant Biotechnol. J.">
        <title>Genome sequencing of the Australian wild diploid species Gossypium australe highlights disease resistance and delayed gland morphogenesis.</title>
        <authorList>
            <person name="Cai Y."/>
            <person name="Cai X."/>
            <person name="Wang Q."/>
            <person name="Wang P."/>
            <person name="Zhang Y."/>
            <person name="Cai C."/>
            <person name="Xu Y."/>
            <person name="Wang K."/>
            <person name="Zhou Z."/>
            <person name="Wang C."/>
            <person name="Geng S."/>
            <person name="Li B."/>
            <person name="Dong Q."/>
            <person name="Hou Y."/>
            <person name="Wang H."/>
            <person name="Ai P."/>
            <person name="Liu Z."/>
            <person name="Yi F."/>
            <person name="Sun M."/>
            <person name="An G."/>
            <person name="Cheng J."/>
            <person name="Zhang Y."/>
            <person name="Shi Q."/>
            <person name="Xie Y."/>
            <person name="Shi X."/>
            <person name="Chang Y."/>
            <person name="Huang F."/>
            <person name="Chen Y."/>
            <person name="Hong S."/>
            <person name="Mi L."/>
            <person name="Sun Q."/>
            <person name="Zhang L."/>
            <person name="Zhou B."/>
            <person name="Peng R."/>
            <person name="Zhang X."/>
            <person name="Liu F."/>
        </authorList>
    </citation>
    <scope>NUCLEOTIDE SEQUENCE [LARGE SCALE GENOMIC DNA]</scope>
    <source>
        <strain evidence="3">cv. PA1801</strain>
    </source>
</reference>
<comment type="caution">
    <text evidence="2">The sequence shown here is derived from an EMBL/GenBank/DDBJ whole genome shotgun (WGS) entry which is preliminary data.</text>
</comment>
<sequence>MASFSTLKICKSLLLVVLMKVWHFRRLMLETLNAHLDEELAFLQFIATSSFKNYQLCFIHSFANMHVVTMSNVKKKRKVEIERIKKGSHHQP</sequence>
<proteinExistence type="predicted"/>
<dbReference type="AlphaFoldDB" id="A0A5B6WGD0"/>
<dbReference type="GO" id="GO:0016740">
    <property type="term" value="F:transferase activity"/>
    <property type="evidence" value="ECO:0007669"/>
    <property type="project" value="UniProtKB-KW"/>
</dbReference>
<organism evidence="2 3">
    <name type="scientific">Gossypium australe</name>
    <dbReference type="NCBI Taxonomy" id="47621"/>
    <lineage>
        <taxon>Eukaryota</taxon>
        <taxon>Viridiplantae</taxon>
        <taxon>Streptophyta</taxon>
        <taxon>Embryophyta</taxon>
        <taxon>Tracheophyta</taxon>
        <taxon>Spermatophyta</taxon>
        <taxon>Magnoliopsida</taxon>
        <taxon>eudicotyledons</taxon>
        <taxon>Gunneridae</taxon>
        <taxon>Pentapetalae</taxon>
        <taxon>rosids</taxon>
        <taxon>malvids</taxon>
        <taxon>Malvales</taxon>
        <taxon>Malvaceae</taxon>
        <taxon>Malvoideae</taxon>
        <taxon>Gossypium</taxon>
    </lineage>
</organism>
<name>A0A5B6WGD0_9ROSI</name>
<gene>
    <name evidence="2" type="ORF">EPI10_020687</name>
</gene>
<dbReference type="Proteomes" id="UP000325315">
    <property type="component" value="Unassembled WGS sequence"/>
</dbReference>
<protein>
    <submittedName>
        <fullName evidence="2">Protein farnesyltransferase/geranylgeranyltransferase type-1 subunit alpha</fullName>
    </submittedName>
</protein>
<evidence type="ECO:0000313" key="2">
    <source>
        <dbReference type="EMBL" id="KAA3480238.1"/>
    </source>
</evidence>
<dbReference type="SUPFAM" id="SSF48439">
    <property type="entry name" value="Protein prenylyltransferase"/>
    <property type="match status" value="1"/>
</dbReference>
<keyword evidence="1" id="KW-0732">Signal</keyword>